<reference evidence="1" key="1">
    <citation type="submission" date="2019-08" db="EMBL/GenBank/DDBJ databases">
        <authorList>
            <person name="Kucharzyk K."/>
            <person name="Murdoch R.W."/>
            <person name="Higgins S."/>
            <person name="Loffler F."/>
        </authorList>
    </citation>
    <scope>NUCLEOTIDE SEQUENCE</scope>
</reference>
<proteinExistence type="predicted"/>
<dbReference type="AlphaFoldDB" id="A0A645J0U0"/>
<evidence type="ECO:0000313" key="1">
    <source>
        <dbReference type="EMBL" id="MPN53063.1"/>
    </source>
</evidence>
<organism evidence="1">
    <name type="scientific">bioreactor metagenome</name>
    <dbReference type="NCBI Taxonomy" id="1076179"/>
    <lineage>
        <taxon>unclassified sequences</taxon>
        <taxon>metagenomes</taxon>
        <taxon>ecological metagenomes</taxon>
    </lineage>
</organism>
<gene>
    <name evidence="1" type="ORF">SDC9_200726</name>
</gene>
<accession>A0A645J0U0</accession>
<dbReference type="EMBL" id="VSSQ01119796">
    <property type="protein sequence ID" value="MPN53063.1"/>
    <property type="molecule type" value="Genomic_DNA"/>
</dbReference>
<comment type="caution">
    <text evidence="1">The sequence shown here is derived from an EMBL/GenBank/DDBJ whole genome shotgun (WGS) entry which is preliminary data.</text>
</comment>
<sequence>MRRRRLGRADDILDGGAGSGIPDIIRYRTDKKIDILGNDTDALTKQCKGNLLYVNAVNRNGAFGNVVKTCDQIGERRFASAGFSDDAKHFSGLH</sequence>
<protein>
    <submittedName>
        <fullName evidence="1">Uncharacterized protein</fullName>
    </submittedName>
</protein>
<name>A0A645J0U0_9ZZZZ</name>